<evidence type="ECO:0000313" key="8">
    <source>
        <dbReference type="EMBL" id="KAG7289150.1"/>
    </source>
</evidence>
<dbReference type="AlphaFoldDB" id="A0AAD4EXG6"/>
<dbReference type="InterPro" id="IPR036259">
    <property type="entry name" value="MFS_trans_sf"/>
</dbReference>
<evidence type="ECO:0000256" key="4">
    <source>
        <dbReference type="ARBA" id="ARBA00023136"/>
    </source>
</evidence>
<feature type="compositionally biased region" description="Low complexity" evidence="5">
    <location>
        <begin position="329"/>
        <end position="338"/>
    </location>
</feature>
<dbReference type="Gene3D" id="1.20.1250.20">
    <property type="entry name" value="MFS general substrate transporter like domains"/>
    <property type="match status" value="1"/>
</dbReference>
<feature type="transmembrane region" description="Helical" evidence="6">
    <location>
        <begin position="535"/>
        <end position="554"/>
    </location>
</feature>
<feature type="transmembrane region" description="Helical" evidence="6">
    <location>
        <begin position="194"/>
        <end position="215"/>
    </location>
</feature>
<dbReference type="Pfam" id="PF07690">
    <property type="entry name" value="MFS_1"/>
    <property type="match status" value="1"/>
</dbReference>
<dbReference type="GO" id="GO:0022857">
    <property type="term" value="F:transmembrane transporter activity"/>
    <property type="evidence" value="ECO:0007669"/>
    <property type="project" value="InterPro"/>
</dbReference>
<accession>A0AAD4EXG6</accession>
<feature type="transmembrane region" description="Helical" evidence="6">
    <location>
        <begin position="594"/>
        <end position="613"/>
    </location>
</feature>
<dbReference type="InterPro" id="IPR020846">
    <property type="entry name" value="MFS_dom"/>
</dbReference>
<dbReference type="EMBL" id="JAHCVI010000002">
    <property type="protein sequence ID" value="KAG7289150.1"/>
    <property type="molecule type" value="Genomic_DNA"/>
</dbReference>
<keyword evidence="3 6" id="KW-1133">Transmembrane helix</keyword>
<keyword evidence="2 6" id="KW-0812">Transmembrane</keyword>
<proteinExistence type="predicted"/>
<name>A0AAD4EXG6_9PEZI</name>
<dbReference type="GO" id="GO:0005886">
    <property type="term" value="C:plasma membrane"/>
    <property type="evidence" value="ECO:0007669"/>
    <property type="project" value="TreeGrafter"/>
</dbReference>
<evidence type="ECO:0000256" key="6">
    <source>
        <dbReference type="SAM" id="Phobius"/>
    </source>
</evidence>
<dbReference type="PANTHER" id="PTHR23502">
    <property type="entry name" value="MAJOR FACILITATOR SUPERFAMILY"/>
    <property type="match status" value="1"/>
</dbReference>
<dbReference type="SUPFAM" id="SSF103473">
    <property type="entry name" value="MFS general substrate transporter"/>
    <property type="match status" value="1"/>
</dbReference>
<evidence type="ECO:0000256" key="2">
    <source>
        <dbReference type="ARBA" id="ARBA00022692"/>
    </source>
</evidence>
<comment type="subcellular location">
    <subcellularLocation>
        <location evidence="1">Membrane</location>
        <topology evidence="1">Multi-pass membrane protein</topology>
    </subcellularLocation>
</comment>
<dbReference type="Proteomes" id="UP001197093">
    <property type="component" value="Unassembled WGS sequence"/>
</dbReference>
<feature type="region of interest" description="Disordered" evidence="5">
    <location>
        <begin position="329"/>
        <end position="359"/>
    </location>
</feature>
<feature type="transmembrane region" description="Helical" evidence="6">
    <location>
        <begin position="130"/>
        <end position="153"/>
    </location>
</feature>
<feature type="compositionally biased region" description="Polar residues" evidence="5">
    <location>
        <begin position="339"/>
        <end position="348"/>
    </location>
</feature>
<reference evidence="8" key="1">
    <citation type="submission" date="2023-02" db="EMBL/GenBank/DDBJ databases">
        <authorList>
            <person name="Palmer J.M."/>
        </authorList>
    </citation>
    <scope>NUCLEOTIDE SEQUENCE</scope>
    <source>
        <strain evidence="8">FW57</strain>
    </source>
</reference>
<protein>
    <recommendedName>
        <fullName evidence="7">Major facilitator superfamily (MFS) profile domain-containing protein</fullName>
    </recommendedName>
</protein>
<evidence type="ECO:0000256" key="1">
    <source>
        <dbReference type="ARBA" id="ARBA00004141"/>
    </source>
</evidence>
<keyword evidence="4 6" id="KW-0472">Membrane</keyword>
<dbReference type="PROSITE" id="PS50850">
    <property type="entry name" value="MFS"/>
    <property type="match status" value="1"/>
</dbReference>
<feature type="transmembrane region" description="Helical" evidence="6">
    <location>
        <begin position="566"/>
        <end position="588"/>
    </location>
</feature>
<feature type="transmembrane region" description="Helical" evidence="6">
    <location>
        <begin position="458"/>
        <end position="479"/>
    </location>
</feature>
<comment type="caution">
    <text evidence="8">The sequence shown here is derived from an EMBL/GenBank/DDBJ whole genome shotgun (WGS) entry which is preliminary data.</text>
</comment>
<evidence type="ECO:0000259" key="7">
    <source>
        <dbReference type="PROSITE" id="PS50850"/>
    </source>
</evidence>
<feature type="transmembrane region" description="Helical" evidence="6">
    <location>
        <begin position="105"/>
        <end position="124"/>
    </location>
</feature>
<dbReference type="PANTHER" id="PTHR23502:SF181">
    <property type="entry name" value="MAJOR FACILITATOR SUPERFAMILY (MFS) PROFILE DOMAIN-CONTAINING PROTEIN"/>
    <property type="match status" value="1"/>
</dbReference>
<feature type="transmembrane region" description="Helical" evidence="6">
    <location>
        <begin position="499"/>
        <end position="520"/>
    </location>
</feature>
<organism evidence="8 9">
    <name type="scientific">Staphylotrichum longicolle</name>
    <dbReference type="NCBI Taxonomy" id="669026"/>
    <lineage>
        <taxon>Eukaryota</taxon>
        <taxon>Fungi</taxon>
        <taxon>Dikarya</taxon>
        <taxon>Ascomycota</taxon>
        <taxon>Pezizomycotina</taxon>
        <taxon>Sordariomycetes</taxon>
        <taxon>Sordariomycetidae</taxon>
        <taxon>Sordariales</taxon>
        <taxon>Chaetomiaceae</taxon>
        <taxon>Staphylotrichum</taxon>
    </lineage>
</organism>
<evidence type="ECO:0000256" key="5">
    <source>
        <dbReference type="SAM" id="MobiDB-lite"/>
    </source>
</evidence>
<evidence type="ECO:0000256" key="3">
    <source>
        <dbReference type="ARBA" id="ARBA00022989"/>
    </source>
</evidence>
<feature type="domain" description="Major facilitator superfamily (MFS) profile" evidence="7">
    <location>
        <begin position="66"/>
        <end position="525"/>
    </location>
</feature>
<feature type="transmembrane region" description="Helical" evidence="6">
    <location>
        <begin position="221"/>
        <end position="243"/>
    </location>
</feature>
<feature type="transmembrane region" description="Helical" evidence="6">
    <location>
        <begin position="416"/>
        <end position="438"/>
    </location>
</feature>
<dbReference type="Gene3D" id="1.20.1720.10">
    <property type="entry name" value="Multidrug resistance protein D"/>
    <property type="match status" value="1"/>
</dbReference>
<evidence type="ECO:0000313" key="9">
    <source>
        <dbReference type="Proteomes" id="UP001197093"/>
    </source>
</evidence>
<sequence length="634" mass="68954">MPGWRYAFSLSSDDVKAATPPGTVPLIEHSLTHENGRYVDRVVNFPVPTDDPADPLTWPLWRKAACMATVSWYAFVANYISASIAPALPLWNHEFPHDRRPLKDLMGFVAFNVLVLGLGNIIWVPLSNVFGRRLILVISTSVLFGATSCGIFFPGHMPTLAIRIFQGFGSSASETVTPAIVGDLFFVHERGKWMAFYTASLASGSVIGGITGGYIAHQLGWVGQFWIGTALTGLVFLATIFLVPETMFDRGPPGLPVERTLPRPSSYIPRIRNSAPKLSLMTLPSMRFTLPSRFNWPLSGDHTVPDLNMTTWYQTSSSVNVIPDADADAATDAADTTDGGPSSSTNAQPPTPLHQRASRGTTAALPMSTFSITPPTTSSSSSTNHHSFYTALLQTLKFPPHKGRVAHHFAKPWTTLLLPATWVIMMQYGGLVGGVAVISTVGPQILTRRPYLWGEHAGLLFVGALVGIVLGGLCTGLLADWRLKRRARDQEMGYAEPEARVAVMVPALVVGTGGLLVFGLCARWPGRYGWVGLEFAYGMVAFALAQVPSVWFSYLIDAYSNLASDCFVMVCILRGLIPFGWTFFVAQWVEKDGYLVPFAGFTAIMGVFSLLIIPIMCGGKRMRIATARYVAANQ</sequence>
<gene>
    <name evidence="8" type="ORF">NEMBOFW57_005513</name>
</gene>
<dbReference type="InterPro" id="IPR011701">
    <property type="entry name" value="MFS"/>
</dbReference>
<keyword evidence="9" id="KW-1185">Reference proteome</keyword>
<feature type="transmembrane region" description="Helical" evidence="6">
    <location>
        <begin position="70"/>
        <end position="93"/>
    </location>
</feature>